<evidence type="ECO:0000313" key="2">
    <source>
        <dbReference type="Proteomes" id="UP000807353"/>
    </source>
</evidence>
<dbReference type="Proteomes" id="UP000807353">
    <property type="component" value="Unassembled WGS sequence"/>
</dbReference>
<name>A0A9P6CII0_9AGAR</name>
<protein>
    <submittedName>
        <fullName evidence="1">Uncharacterized protein</fullName>
    </submittedName>
</protein>
<organism evidence="1 2">
    <name type="scientific">Collybia nuda</name>
    <dbReference type="NCBI Taxonomy" id="64659"/>
    <lineage>
        <taxon>Eukaryota</taxon>
        <taxon>Fungi</taxon>
        <taxon>Dikarya</taxon>
        <taxon>Basidiomycota</taxon>
        <taxon>Agaricomycotina</taxon>
        <taxon>Agaricomycetes</taxon>
        <taxon>Agaricomycetidae</taxon>
        <taxon>Agaricales</taxon>
        <taxon>Tricholomatineae</taxon>
        <taxon>Clitocybaceae</taxon>
        <taxon>Collybia</taxon>
    </lineage>
</organism>
<sequence length="97" mass="10635">MLVLSSSCSPWLSAVVSACRGFYVEHVFNRCSPALTLRLGRFVLSVPCRAIQNSIVRSIALGSHFGAKIFFPDHGVRERSSRKTWVIPFGGSNLPAN</sequence>
<evidence type="ECO:0000313" key="1">
    <source>
        <dbReference type="EMBL" id="KAF9461904.1"/>
    </source>
</evidence>
<dbReference type="AlphaFoldDB" id="A0A9P6CII0"/>
<dbReference type="EMBL" id="MU150277">
    <property type="protein sequence ID" value="KAF9461904.1"/>
    <property type="molecule type" value="Genomic_DNA"/>
</dbReference>
<keyword evidence="2" id="KW-1185">Reference proteome</keyword>
<proteinExistence type="predicted"/>
<gene>
    <name evidence="1" type="ORF">BDZ94DRAFT_1262444</name>
</gene>
<accession>A0A9P6CII0</accession>
<reference evidence="1" key="1">
    <citation type="submission" date="2020-11" db="EMBL/GenBank/DDBJ databases">
        <authorList>
            <consortium name="DOE Joint Genome Institute"/>
            <person name="Ahrendt S."/>
            <person name="Riley R."/>
            <person name="Andreopoulos W."/>
            <person name="Labutti K."/>
            <person name="Pangilinan J."/>
            <person name="Ruiz-Duenas F.J."/>
            <person name="Barrasa J.M."/>
            <person name="Sanchez-Garcia M."/>
            <person name="Camarero S."/>
            <person name="Miyauchi S."/>
            <person name="Serrano A."/>
            <person name="Linde D."/>
            <person name="Babiker R."/>
            <person name="Drula E."/>
            <person name="Ayuso-Fernandez I."/>
            <person name="Pacheco R."/>
            <person name="Padilla G."/>
            <person name="Ferreira P."/>
            <person name="Barriuso J."/>
            <person name="Kellner H."/>
            <person name="Castanera R."/>
            <person name="Alfaro M."/>
            <person name="Ramirez L."/>
            <person name="Pisabarro A.G."/>
            <person name="Kuo A."/>
            <person name="Tritt A."/>
            <person name="Lipzen A."/>
            <person name="He G."/>
            <person name="Yan M."/>
            <person name="Ng V."/>
            <person name="Cullen D."/>
            <person name="Martin F."/>
            <person name="Rosso M.-N."/>
            <person name="Henrissat B."/>
            <person name="Hibbett D."/>
            <person name="Martinez A.T."/>
            <person name="Grigoriev I.V."/>
        </authorList>
    </citation>
    <scope>NUCLEOTIDE SEQUENCE</scope>
    <source>
        <strain evidence="1">CBS 247.69</strain>
    </source>
</reference>
<comment type="caution">
    <text evidence="1">The sequence shown here is derived from an EMBL/GenBank/DDBJ whole genome shotgun (WGS) entry which is preliminary data.</text>
</comment>